<feature type="domain" description="Cyclic nucleotide-binding" evidence="1">
    <location>
        <begin position="9"/>
        <end position="113"/>
    </location>
</feature>
<dbReference type="InterPro" id="IPR014710">
    <property type="entry name" value="RmlC-like_jellyroll"/>
</dbReference>
<dbReference type="OrthoDB" id="9152304at2"/>
<dbReference type="Pfam" id="PF00027">
    <property type="entry name" value="cNMP_binding"/>
    <property type="match status" value="1"/>
</dbReference>
<proteinExistence type="predicted"/>
<organism evidence="2 3">
    <name type="scientific">Dinghuibacter silviterrae</name>
    <dbReference type="NCBI Taxonomy" id="1539049"/>
    <lineage>
        <taxon>Bacteria</taxon>
        <taxon>Pseudomonadati</taxon>
        <taxon>Bacteroidota</taxon>
        <taxon>Chitinophagia</taxon>
        <taxon>Chitinophagales</taxon>
        <taxon>Chitinophagaceae</taxon>
        <taxon>Dinghuibacter</taxon>
    </lineage>
</organism>
<accession>A0A4R8DUM4</accession>
<dbReference type="InterPro" id="IPR018490">
    <property type="entry name" value="cNMP-bd_dom_sf"/>
</dbReference>
<reference evidence="2 3" key="1">
    <citation type="submission" date="2019-03" db="EMBL/GenBank/DDBJ databases">
        <title>Genomic Encyclopedia of Type Strains, Phase IV (KMG-IV): sequencing the most valuable type-strain genomes for metagenomic binning, comparative biology and taxonomic classification.</title>
        <authorList>
            <person name="Goeker M."/>
        </authorList>
    </citation>
    <scope>NUCLEOTIDE SEQUENCE [LARGE SCALE GENOMIC DNA]</scope>
    <source>
        <strain evidence="2 3">DSM 100059</strain>
    </source>
</reference>
<dbReference type="CDD" id="cd00038">
    <property type="entry name" value="CAP_ED"/>
    <property type="match status" value="1"/>
</dbReference>
<evidence type="ECO:0000313" key="2">
    <source>
        <dbReference type="EMBL" id="TDX02090.1"/>
    </source>
</evidence>
<dbReference type="InterPro" id="IPR000595">
    <property type="entry name" value="cNMP-bd_dom"/>
</dbReference>
<dbReference type="RefSeq" id="WP_133994718.1">
    <property type="nucleotide sequence ID" value="NZ_SODV01000001.1"/>
</dbReference>
<dbReference type="SMART" id="SM00100">
    <property type="entry name" value="cNMP"/>
    <property type="match status" value="1"/>
</dbReference>
<dbReference type="AlphaFoldDB" id="A0A4R8DUM4"/>
<gene>
    <name evidence="2" type="ORF">EDB95_3139</name>
</gene>
<evidence type="ECO:0000313" key="3">
    <source>
        <dbReference type="Proteomes" id="UP000294498"/>
    </source>
</evidence>
<keyword evidence="3" id="KW-1185">Reference proteome</keyword>
<comment type="caution">
    <text evidence="2">The sequence shown here is derived from an EMBL/GenBank/DDBJ whole genome shotgun (WGS) entry which is preliminary data.</text>
</comment>
<sequence>MFDVFAKHMKGRLTTNELRQLEARATFKKLRRRQVLLQEGEIGQHKVFVTKGLLRAFFLADDGTEHILRFAAENTWIADHESYHKGTPAKYNIDALEDSELLLWARKDMRELMDTIPALQAYTNSLMAGVMDQLVHRNLMNISYTSEAKYEDFIKTYPDIFQRVPLHMVASFLGVSRETLTRIRHASPLKHS</sequence>
<dbReference type="EMBL" id="SODV01000001">
    <property type="protein sequence ID" value="TDX02090.1"/>
    <property type="molecule type" value="Genomic_DNA"/>
</dbReference>
<dbReference type="PROSITE" id="PS50042">
    <property type="entry name" value="CNMP_BINDING_3"/>
    <property type="match status" value="1"/>
</dbReference>
<name>A0A4R8DUM4_9BACT</name>
<evidence type="ECO:0000259" key="1">
    <source>
        <dbReference type="PROSITE" id="PS50042"/>
    </source>
</evidence>
<dbReference type="SUPFAM" id="SSF51206">
    <property type="entry name" value="cAMP-binding domain-like"/>
    <property type="match status" value="1"/>
</dbReference>
<protein>
    <submittedName>
        <fullName evidence="2">CRP-like cAMP-binding protein</fullName>
    </submittedName>
</protein>
<dbReference type="Proteomes" id="UP000294498">
    <property type="component" value="Unassembled WGS sequence"/>
</dbReference>
<dbReference type="Gene3D" id="2.60.120.10">
    <property type="entry name" value="Jelly Rolls"/>
    <property type="match status" value="1"/>
</dbReference>